<dbReference type="RefSeq" id="WP_090304686.1">
    <property type="nucleotide sequence ID" value="NZ_FNRK01000003.1"/>
</dbReference>
<dbReference type="OrthoDB" id="1651535at2"/>
<keyword evidence="3" id="KW-1185">Reference proteome</keyword>
<name>A0A1H3Y2N6_9FIRM</name>
<proteinExistence type="predicted"/>
<reference evidence="2 3" key="1">
    <citation type="submission" date="2016-10" db="EMBL/GenBank/DDBJ databases">
        <authorList>
            <person name="de Groot N.N."/>
        </authorList>
    </citation>
    <scope>NUCLEOTIDE SEQUENCE [LARGE SCALE GENOMIC DNA]</scope>
    <source>
        <strain evidence="2 3">SR12</strain>
    </source>
</reference>
<feature type="compositionally biased region" description="Basic and acidic residues" evidence="1">
    <location>
        <begin position="60"/>
        <end position="70"/>
    </location>
</feature>
<dbReference type="Proteomes" id="UP000199394">
    <property type="component" value="Unassembled WGS sequence"/>
</dbReference>
<organism evidence="2 3">
    <name type="scientific">Eubacterium aggregans</name>
    <dbReference type="NCBI Taxonomy" id="81409"/>
    <lineage>
        <taxon>Bacteria</taxon>
        <taxon>Bacillati</taxon>
        <taxon>Bacillota</taxon>
        <taxon>Clostridia</taxon>
        <taxon>Eubacteriales</taxon>
        <taxon>Eubacteriaceae</taxon>
        <taxon>Eubacterium</taxon>
    </lineage>
</organism>
<protein>
    <submittedName>
        <fullName evidence="2">Uncharacterized protein</fullName>
    </submittedName>
</protein>
<dbReference type="EMBL" id="FNRK01000003">
    <property type="protein sequence ID" value="SEA05833.1"/>
    <property type="molecule type" value="Genomic_DNA"/>
</dbReference>
<evidence type="ECO:0000313" key="2">
    <source>
        <dbReference type="EMBL" id="SEA05833.1"/>
    </source>
</evidence>
<feature type="compositionally biased region" description="Polar residues" evidence="1">
    <location>
        <begin position="71"/>
        <end position="85"/>
    </location>
</feature>
<dbReference type="AlphaFoldDB" id="A0A1H3Y2N6"/>
<evidence type="ECO:0000256" key="1">
    <source>
        <dbReference type="SAM" id="MobiDB-lite"/>
    </source>
</evidence>
<dbReference type="STRING" id="81409.SAMN04515656_10337"/>
<gene>
    <name evidence="2" type="ORF">SAMN04515656_10337</name>
</gene>
<evidence type="ECO:0000313" key="3">
    <source>
        <dbReference type="Proteomes" id="UP000199394"/>
    </source>
</evidence>
<feature type="region of interest" description="Disordered" evidence="1">
    <location>
        <begin position="1"/>
        <end position="24"/>
    </location>
</feature>
<accession>A0A1H3Y2N6</accession>
<feature type="compositionally biased region" description="Low complexity" evidence="1">
    <location>
        <begin position="1"/>
        <end position="23"/>
    </location>
</feature>
<feature type="region of interest" description="Disordered" evidence="1">
    <location>
        <begin position="60"/>
        <end position="85"/>
    </location>
</feature>
<sequence length="192" mass="20688">MADGQVTTQQTTEPAAQPAQAQQIDYGKLEEILNKKAEVTEKGVMKSFFKEQGLSEEEAKQAMADFKKNQETTAQESAAHQSQVENELEQLKAQVTQAKINESCYTLASELNVDMKNIPYVVKLADFKDVVDEQGAVKDDALKAAINKVLEDIPALKNSAEGGAGRLKVGGAGGQSTADQNDQLAAIFGNIK</sequence>